<evidence type="ECO:0000256" key="10">
    <source>
        <dbReference type="SAM" id="Phobius"/>
    </source>
</evidence>
<comment type="caution">
    <text evidence="12">The sequence shown here is derived from an EMBL/GenBank/DDBJ whole genome shotgun (WGS) entry which is preliminary data.</text>
</comment>
<dbReference type="Pfam" id="PF02518">
    <property type="entry name" value="HATPase_c"/>
    <property type="match status" value="1"/>
</dbReference>
<feature type="domain" description="Histidine kinase" evidence="11">
    <location>
        <begin position="255"/>
        <end position="469"/>
    </location>
</feature>
<dbReference type="InterPro" id="IPR050351">
    <property type="entry name" value="BphY/WalK/GraS-like"/>
</dbReference>
<keyword evidence="5" id="KW-0808">Transferase</keyword>
<dbReference type="OrthoDB" id="368131at2"/>
<dbReference type="InterPro" id="IPR003594">
    <property type="entry name" value="HATPase_dom"/>
</dbReference>
<dbReference type="InterPro" id="IPR036890">
    <property type="entry name" value="HATPase_C_sf"/>
</dbReference>
<dbReference type="RefSeq" id="WP_120105944.1">
    <property type="nucleotide sequence ID" value="NZ_QXQB01000001.1"/>
</dbReference>
<reference evidence="12 13" key="1">
    <citation type="submission" date="2018-09" db="EMBL/GenBank/DDBJ databases">
        <title>Paenibacillus aracenensis nov. sp. isolated from a cave in southern Spain.</title>
        <authorList>
            <person name="Jurado V."/>
            <person name="Gutierrez-Patricio S."/>
            <person name="Gonzalez-Pimentel J.L."/>
            <person name="Miller A.Z."/>
            <person name="Laiz L."/>
            <person name="Saiz-Jimenez C."/>
        </authorList>
    </citation>
    <scope>NUCLEOTIDE SEQUENCE [LARGE SCALE GENOMIC DNA]</scope>
    <source>
        <strain evidence="12 13">JCM 19203</strain>
    </source>
</reference>
<organism evidence="12 13">
    <name type="scientific">Paenibacillus pinisoli</name>
    <dbReference type="NCBI Taxonomy" id="1276110"/>
    <lineage>
        <taxon>Bacteria</taxon>
        <taxon>Bacillati</taxon>
        <taxon>Bacillota</taxon>
        <taxon>Bacilli</taxon>
        <taxon>Bacillales</taxon>
        <taxon>Paenibacillaceae</taxon>
        <taxon>Paenibacillus</taxon>
    </lineage>
</organism>
<dbReference type="PROSITE" id="PS50109">
    <property type="entry name" value="HIS_KIN"/>
    <property type="match status" value="1"/>
</dbReference>
<dbReference type="Proteomes" id="UP000267798">
    <property type="component" value="Unassembled WGS sequence"/>
</dbReference>
<dbReference type="InterPro" id="IPR003661">
    <property type="entry name" value="HisK_dim/P_dom"/>
</dbReference>
<dbReference type="EC" id="2.7.13.3" evidence="3"/>
<dbReference type="Gene3D" id="3.30.565.10">
    <property type="entry name" value="Histidine kinase-like ATPase, C-terminal domain"/>
    <property type="match status" value="1"/>
</dbReference>
<dbReference type="PANTHER" id="PTHR42878:SF7">
    <property type="entry name" value="SENSOR HISTIDINE KINASE GLRK"/>
    <property type="match status" value="1"/>
</dbReference>
<keyword evidence="8" id="KW-0067">ATP-binding</keyword>
<dbReference type="PANTHER" id="PTHR42878">
    <property type="entry name" value="TWO-COMPONENT HISTIDINE KINASE"/>
    <property type="match status" value="1"/>
</dbReference>
<keyword evidence="10" id="KW-0472">Membrane</keyword>
<evidence type="ECO:0000256" key="8">
    <source>
        <dbReference type="ARBA" id="ARBA00022840"/>
    </source>
</evidence>
<gene>
    <name evidence="12" type="ORF">D3P09_00095</name>
</gene>
<evidence type="ECO:0000256" key="3">
    <source>
        <dbReference type="ARBA" id="ARBA00012438"/>
    </source>
</evidence>
<name>A0A3A6PM84_9BACL</name>
<dbReference type="InterPro" id="IPR005467">
    <property type="entry name" value="His_kinase_dom"/>
</dbReference>
<proteinExistence type="predicted"/>
<dbReference type="Pfam" id="PF00512">
    <property type="entry name" value="HisKA"/>
    <property type="match status" value="1"/>
</dbReference>
<comment type="subcellular location">
    <subcellularLocation>
        <location evidence="2">Membrane</location>
    </subcellularLocation>
</comment>
<dbReference type="GO" id="GO:0000155">
    <property type="term" value="F:phosphorelay sensor kinase activity"/>
    <property type="evidence" value="ECO:0007669"/>
    <property type="project" value="InterPro"/>
</dbReference>
<dbReference type="InterPro" id="IPR004358">
    <property type="entry name" value="Sig_transdc_His_kin-like_C"/>
</dbReference>
<protein>
    <recommendedName>
        <fullName evidence="3">histidine kinase</fullName>
        <ecNumber evidence="3">2.7.13.3</ecNumber>
    </recommendedName>
</protein>
<evidence type="ECO:0000256" key="9">
    <source>
        <dbReference type="ARBA" id="ARBA00023012"/>
    </source>
</evidence>
<dbReference type="SMART" id="SM00387">
    <property type="entry name" value="HATPase_c"/>
    <property type="match status" value="1"/>
</dbReference>
<evidence type="ECO:0000256" key="6">
    <source>
        <dbReference type="ARBA" id="ARBA00022741"/>
    </source>
</evidence>
<dbReference type="CDD" id="cd00075">
    <property type="entry name" value="HATPase"/>
    <property type="match status" value="1"/>
</dbReference>
<keyword evidence="6" id="KW-0547">Nucleotide-binding</keyword>
<feature type="transmembrane region" description="Helical" evidence="10">
    <location>
        <begin position="12"/>
        <end position="34"/>
    </location>
</feature>
<keyword evidence="7 12" id="KW-0418">Kinase</keyword>
<dbReference type="AlphaFoldDB" id="A0A3A6PM84"/>
<evidence type="ECO:0000256" key="1">
    <source>
        <dbReference type="ARBA" id="ARBA00000085"/>
    </source>
</evidence>
<keyword evidence="10" id="KW-0812">Transmembrane</keyword>
<evidence type="ECO:0000256" key="7">
    <source>
        <dbReference type="ARBA" id="ARBA00022777"/>
    </source>
</evidence>
<keyword evidence="13" id="KW-1185">Reference proteome</keyword>
<keyword evidence="9" id="KW-0902">Two-component regulatory system</keyword>
<dbReference type="GO" id="GO:0007234">
    <property type="term" value="P:osmosensory signaling via phosphorelay pathway"/>
    <property type="evidence" value="ECO:0007669"/>
    <property type="project" value="TreeGrafter"/>
</dbReference>
<dbReference type="GO" id="GO:0005524">
    <property type="term" value="F:ATP binding"/>
    <property type="evidence" value="ECO:0007669"/>
    <property type="project" value="UniProtKB-KW"/>
</dbReference>
<dbReference type="CDD" id="cd00082">
    <property type="entry name" value="HisKA"/>
    <property type="match status" value="1"/>
</dbReference>
<comment type="catalytic activity">
    <reaction evidence="1">
        <text>ATP + protein L-histidine = ADP + protein N-phospho-L-histidine.</text>
        <dbReference type="EC" id="2.7.13.3"/>
    </reaction>
</comment>
<evidence type="ECO:0000256" key="4">
    <source>
        <dbReference type="ARBA" id="ARBA00022553"/>
    </source>
</evidence>
<dbReference type="InterPro" id="IPR036097">
    <property type="entry name" value="HisK_dim/P_sf"/>
</dbReference>
<dbReference type="GO" id="GO:0000156">
    <property type="term" value="F:phosphorelay response regulator activity"/>
    <property type="evidence" value="ECO:0007669"/>
    <property type="project" value="TreeGrafter"/>
</dbReference>
<dbReference type="SMART" id="SM00388">
    <property type="entry name" value="HisKA"/>
    <property type="match status" value="1"/>
</dbReference>
<keyword evidence="10" id="KW-1133">Transmembrane helix</keyword>
<dbReference type="EMBL" id="QXQB01000001">
    <property type="protein sequence ID" value="RJX40468.1"/>
    <property type="molecule type" value="Genomic_DNA"/>
</dbReference>
<accession>A0A3A6PM84</accession>
<evidence type="ECO:0000256" key="2">
    <source>
        <dbReference type="ARBA" id="ARBA00004370"/>
    </source>
</evidence>
<keyword evidence="4" id="KW-0597">Phosphoprotein</keyword>
<evidence type="ECO:0000256" key="5">
    <source>
        <dbReference type="ARBA" id="ARBA00022679"/>
    </source>
</evidence>
<evidence type="ECO:0000313" key="12">
    <source>
        <dbReference type="EMBL" id="RJX40468.1"/>
    </source>
</evidence>
<sequence length="469" mass="53652">MKWKLTGRYLASIVLIVSLVIVLNGLLTIGYIVVRAVNQLPFLPGEAASPETFTRELQQYVQLSGMFAGITDDGKRQLEEHNAWIQILDESGQVLYQYRQPAQLPKRYTPVEIVQMYKYQEVNKDTTVYVGESSIDDRRLSYLVGIENPYLERHVISVDHRSFLMLLRAGLIVFALDIVIALVVGYLFSKKLTQPLQTLIGGIRSLANQEAYPKLEERGIYRGVFQNMNLLSFRLMETDRERKKLDRMKEEWIGNISHDLKTPLSSIKGYAEMLKDPDYSFTWVEVREYAAIIEKKSMYIHEVIEDLNLSTRLRNLDFALDRKRVNLTALLRNVVIDVLNDQRYADRHIEFEAGPEDVMQDLDEILFRRVIYNLLYNAVVHNDEQVHVTVSLESGEQTRIVICDNGKGIRAEELERIFDRYYRGTNTGAAHKGSGLGMAIARDIVEAHGGEIQVLSEAGKGSAVVITIY</sequence>
<dbReference type="SUPFAM" id="SSF55874">
    <property type="entry name" value="ATPase domain of HSP90 chaperone/DNA topoisomerase II/histidine kinase"/>
    <property type="match status" value="1"/>
</dbReference>
<dbReference type="Gene3D" id="1.10.287.130">
    <property type="match status" value="1"/>
</dbReference>
<evidence type="ECO:0000313" key="13">
    <source>
        <dbReference type="Proteomes" id="UP000267798"/>
    </source>
</evidence>
<dbReference type="PRINTS" id="PR00344">
    <property type="entry name" value="BCTRLSENSOR"/>
</dbReference>
<evidence type="ECO:0000259" key="11">
    <source>
        <dbReference type="PROSITE" id="PS50109"/>
    </source>
</evidence>
<feature type="transmembrane region" description="Helical" evidence="10">
    <location>
        <begin position="163"/>
        <end position="188"/>
    </location>
</feature>
<dbReference type="SUPFAM" id="SSF47384">
    <property type="entry name" value="Homodimeric domain of signal transducing histidine kinase"/>
    <property type="match status" value="1"/>
</dbReference>
<dbReference type="GO" id="GO:0030295">
    <property type="term" value="F:protein kinase activator activity"/>
    <property type="evidence" value="ECO:0007669"/>
    <property type="project" value="TreeGrafter"/>
</dbReference>